<dbReference type="SUPFAM" id="SSF56784">
    <property type="entry name" value="HAD-like"/>
    <property type="match status" value="1"/>
</dbReference>
<dbReference type="AlphaFoldDB" id="A0A8X6Q408"/>
<keyword evidence="2" id="KW-1185">Reference proteome</keyword>
<dbReference type="Pfam" id="PF12689">
    <property type="entry name" value="Acid_PPase"/>
    <property type="match status" value="1"/>
</dbReference>
<dbReference type="PANTHER" id="PTHR17901:SF14">
    <property type="entry name" value="MAGNESIUM-DEPENDENT PHOSPHATASE 1"/>
    <property type="match status" value="1"/>
</dbReference>
<dbReference type="Gene3D" id="3.40.50.1000">
    <property type="entry name" value="HAD superfamily/HAD-like"/>
    <property type="match status" value="1"/>
</dbReference>
<comment type="caution">
    <text evidence="1">The sequence shown here is derived from an EMBL/GenBank/DDBJ whole genome shotgun (WGS) entry which is preliminary data.</text>
</comment>
<gene>
    <name evidence="1" type="primary">MDP1</name>
    <name evidence="1" type="ORF">NPIL_635141</name>
</gene>
<dbReference type="InterPro" id="IPR036412">
    <property type="entry name" value="HAD-like_sf"/>
</dbReference>
<reference evidence="1" key="1">
    <citation type="submission" date="2020-08" db="EMBL/GenBank/DDBJ databases">
        <title>Multicomponent nature underlies the extraordinary mechanical properties of spider dragline silk.</title>
        <authorList>
            <person name="Kono N."/>
            <person name="Nakamura H."/>
            <person name="Mori M."/>
            <person name="Yoshida Y."/>
            <person name="Ohtoshi R."/>
            <person name="Malay A.D."/>
            <person name="Moran D.A.P."/>
            <person name="Tomita M."/>
            <person name="Numata K."/>
            <person name="Arakawa K."/>
        </authorList>
    </citation>
    <scope>NUCLEOTIDE SEQUENCE</scope>
</reference>
<dbReference type="OrthoDB" id="2865258at2759"/>
<name>A0A8X6Q408_NEPPI</name>
<evidence type="ECO:0000313" key="2">
    <source>
        <dbReference type="Proteomes" id="UP000887013"/>
    </source>
</evidence>
<evidence type="ECO:0000313" key="1">
    <source>
        <dbReference type="EMBL" id="GFU04521.1"/>
    </source>
</evidence>
<dbReference type="InterPro" id="IPR023214">
    <property type="entry name" value="HAD_sf"/>
</dbReference>
<dbReference type="PANTHER" id="PTHR17901">
    <property type="entry name" value="MAGNESIUM-DEPENDENT PHOSPHATASE 1 MDP1"/>
    <property type="match status" value="1"/>
</dbReference>
<sequence length="101" mass="11616">MSGCILGIASRTEWPEGAKKLLKLFDWENYFTYKEIYPGKKTTHFKSMQEASGISYSDMLFFDDEPRNIFDLKPIGVTSILVPDGVNREIIEEALRNFKTS</sequence>
<dbReference type="GO" id="GO:0003993">
    <property type="term" value="F:acid phosphatase activity"/>
    <property type="evidence" value="ECO:0007669"/>
    <property type="project" value="TreeGrafter"/>
</dbReference>
<dbReference type="Proteomes" id="UP000887013">
    <property type="component" value="Unassembled WGS sequence"/>
</dbReference>
<organism evidence="1 2">
    <name type="scientific">Nephila pilipes</name>
    <name type="common">Giant wood spider</name>
    <name type="synonym">Nephila maculata</name>
    <dbReference type="NCBI Taxonomy" id="299642"/>
    <lineage>
        <taxon>Eukaryota</taxon>
        <taxon>Metazoa</taxon>
        <taxon>Ecdysozoa</taxon>
        <taxon>Arthropoda</taxon>
        <taxon>Chelicerata</taxon>
        <taxon>Arachnida</taxon>
        <taxon>Araneae</taxon>
        <taxon>Araneomorphae</taxon>
        <taxon>Entelegynae</taxon>
        <taxon>Araneoidea</taxon>
        <taxon>Nephilidae</taxon>
        <taxon>Nephila</taxon>
    </lineage>
</organism>
<dbReference type="EMBL" id="BMAW01027896">
    <property type="protein sequence ID" value="GFU04521.1"/>
    <property type="molecule type" value="Genomic_DNA"/>
</dbReference>
<proteinExistence type="predicted"/>
<accession>A0A8X6Q408</accession>
<dbReference type="InterPro" id="IPR010036">
    <property type="entry name" value="MDP_1_eu_arc"/>
</dbReference>
<protein>
    <submittedName>
        <fullName evidence="1">Magnesium-dependent phosphatase 1</fullName>
    </submittedName>
</protein>